<dbReference type="Proteomes" id="UP000824540">
    <property type="component" value="Unassembled WGS sequence"/>
</dbReference>
<protein>
    <submittedName>
        <fullName evidence="2">Uncharacterized protein</fullName>
    </submittedName>
</protein>
<reference evidence="2" key="1">
    <citation type="thesis" date="2021" institute="BYU ScholarsArchive" country="Provo, UT, USA">
        <title>Applications of and Algorithms for Genome Assembly and Genomic Analyses with an Emphasis on Marine Teleosts.</title>
        <authorList>
            <person name="Pickett B.D."/>
        </authorList>
    </citation>
    <scope>NUCLEOTIDE SEQUENCE</scope>
    <source>
        <strain evidence="2">HI-2016</strain>
    </source>
</reference>
<dbReference type="EMBL" id="JAFBMS010000351">
    <property type="protein sequence ID" value="KAG9331331.1"/>
    <property type="molecule type" value="Genomic_DNA"/>
</dbReference>
<keyword evidence="3" id="KW-1185">Reference proteome</keyword>
<evidence type="ECO:0000313" key="3">
    <source>
        <dbReference type="Proteomes" id="UP000824540"/>
    </source>
</evidence>
<evidence type="ECO:0000256" key="1">
    <source>
        <dbReference type="SAM" id="MobiDB-lite"/>
    </source>
</evidence>
<evidence type="ECO:0000313" key="2">
    <source>
        <dbReference type="EMBL" id="KAG9331331.1"/>
    </source>
</evidence>
<feature type="compositionally biased region" description="Polar residues" evidence="1">
    <location>
        <begin position="43"/>
        <end position="54"/>
    </location>
</feature>
<dbReference type="AlphaFoldDB" id="A0A8T2MZ18"/>
<feature type="region of interest" description="Disordered" evidence="1">
    <location>
        <begin position="30"/>
        <end position="54"/>
    </location>
</feature>
<name>A0A8T2MZ18_9TELE</name>
<comment type="caution">
    <text evidence="2">The sequence shown here is derived from an EMBL/GenBank/DDBJ whole genome shotgun (WGS) entry which is preliminary data.</text>
</comment>
<organism evidence="2 3">
    <name type="scientific">Albula glossodonta</name>
    <name type="common">roundjaw bonefish</name>
    <dbReference type="NCBI Taxonomy" id="121402"/>
    <lineage>
        <taxon>Eukaryota</taxon>
        <taxon>Metazoa</taxon>
        <taxon>Chordata</taxon>
        <taxon>Craniata</taxon>
        <taxon>Vertebrata</taxon>
        <taxon>Euteleostomi</taxon>
        <taxon>Actinopterygii</taxon>
        <taxon>Neopterygii</taxon>
        <taxon>Teleostei</taxon>
        <taxon>Albuliformes</taxon>
        <taxon>Albulidae</taxon>
        <taxon>Albula</taxon>
    </lineage>
</organism>
<accession>A0A8T2MZ18</accession>
<gene>
    <name evidence="2" type="ORF">JZ751_019497</name>
</gene>
<sequence length="78" mass="8709">MEETCCLKPADSIEQAGTLIMENLLQYTRAPDQRRLPHKHQRSPTTQKSANSGPPFTLTWFAVPRVAILVFSGISGRI</sequence>
<proteinExistence type="predicted"/>